<feature type="non-terminal residue" evidence="2">
    <location>
        <position position="33"/>
    </location>
</feature>
<reference evidence="2" key="1">
    <citation type="submission" date="2018-05" db="EMBL/GenBank/DDBJ databases">
        <authorList>
            <person name="Lanie J.A."/>
            <person name="Ng W.-L."/>
            <person name="Kazmierczak K.M."/>
            <person name="Andrzejewski T.M."/>
            <person name="Davidsen T.M."/>
            <person name="Wayne K.J."/>
            <person name="Tettelin H."/>
            <person name="Glass J.I."/>
            <person name="Rusch D."/>
            <person name="Podicherti R."/>
            <person name="Tsui H.-C.T."/>
            <person name="Winkler M.E."/>
        </authorList>
    </citation>
    <scope>NUCLEOTIDE SEQUENCE</scope>
</reference>
<feature type="compositionally biased region" description="Polar residues" evidence="1">
    <location>
        <begin position="18"/>
        <end position="33"/>
    </location>
</feature>
<proteinExistence type="predicted"/>
<accession>A0A383B7Q0</accession>
<dbReference type="EMBL" id="UINC01198307">
    <property type="protein sequence ID" value="SVE16206.1"/>
    <property type="molecule type" value="Genomic_DNA"/>
</dbReference>
<protein>
    <submittedName>
        <fullName evidence="2">Uncharacterized protein</fullName>
    </submittedName>
</protein>
<sequence>MAATSNSSQALPAGVPVTKTSQVPTNVTSVGPS</sequence>
<evidence type="ECO:0000313" key="2">
    <source>
        <dbReference type="EMBL" id="SVE16206.1"/>
    </source>
</evidence>
<gene>
    <name evidence="2" type="ORF">METZ01_LOCUS469060</name>
</gene>
<evidence type="ECO:0000256" key="1">
    <source>
        <dbReference type="SAM" id="MobiDB-lite"/>
    </source>
</evidence>
<feature type="compositionally biased region" description="Polar residues" evidence="1">
    <location>
        <begin position="1"/>
        <end position="10"/>
    </location>
</feature>
<organism evidence="2">
    <name type="scientific">marine metagenome</name>
    <dbReference type="NCBI Taxonomy" id="408172"/>
    <lineage>
        <taxon>unclassified sequences</taxon>
        <taxon>metagenomes</taxon>
        <taxon>ecological metagenomes</taxon>
    </lineage>
</organism>
<feature type="region of interest" description="Disordered" evidence="1">
    <location>
        <begin position="1"/>
        <end position="33"/>
    </location>
</feature>
<name>A0A383B7Q0_9ZZZZ</name>
<dbReference type="AlphaFoldDB" id="A0A383B7Q0"/>